<keyword evidence="2" id="KW-0560">Oxidoreductase</keyword>
<dbReference type="RefSeq" id="WP_345917797.1">
    <property type="nucleotide sequence ID" value="NZ_JBDIVE010000001.1"/>
</dbReference>
<dbReference type="Gene3D" id="3.30.70.100">
    <property type="match status" value="1"/>
</dbReference>
<feature type="domain" description="ABM" evidence="1">
    <location>
        <begin position="5"/>
        <end position="96"/>
    </location>
</feature>
<name>A0ABU9YTT7_9RHOO</name>
<dbReference type="InterPro" id="IPR007138">
    <property type="entry name" value="ABM_dom"/>
</dbReference>
<comment type="caution">
    <text evidence="2">The sequence shown here is derived from an EMBL/GenBank/DDBJ whole genome shotgun (WGS) entry which is preliminary data.</text>
</comment>
<evidence type="ECO:0000259" key="1">
    <source>
        <dbReference type="PROSITE" id="PS51725"/>
    </source>
</evidence>
<dbReference type="Proteomes" id="UP001410394">
    <property type="component" value="Unassembled WGS sequence"/>
</dbReference>
<dbReference type="GO" id="GO:0004497">
    <property type="term" value="F:monooxygenase activity"/>
    <property type="evidence" value="ECO:0007669"/>
    <property type="project" value="UniProtKB-KW"/>
</dbReference>
<evidence type="ECO:0000313" key="2">
    <source>
        <dbReference type="EMBL" id="MEN3067028.1"/>
    </source>
</evidence>
<proteinExistence type="predicted"/>
<keyword evidence="2" id="KW-0503">Monooxygenase</keyword>
<dbReference type="PANTHER" id="PTHR33336">
    <property type="entry name" value="QUINOL MONOOXYGENASE YGIN-RELATED"/>
    <property type="match status" value="1"/>
</dbReference>
<dbReference type="Pfam" id="PF03992">
    <property type="entry name" value="ABM"/>
    <property type="match status" value="1"/>
</dbReference>
<dbReference type="InterPro" id="IPR050744">
    <property type="entry name" value="AI-2_Isomerase_LsrG"/>
</dbReference>
<dbReference type="EMBL" id="JBDIVE010000001">
    <property type="protein sequence ID" value="MEN3067028.1"/>
    <property type="molecule type" value="Genomic_DNA"/>
</dbReference>
<dbReference type="SUPFAM" id="SSF54909">
    <property type="entry name" value="Dimeric alpha+beta barrel"/>
    <property type="match status" value="1"/>
</dbReference>
<dbReference type="InterPro" id="IPR011008">
    <property type="entry name" value="Dimeric_a/b-barrel"/>
</dbReference>
<dbReference type="PANTHER" id="PTHR33336:SF3">
    <property type="entry name" value="ABM DOMAIN-CONTAINING PROTEIN"/>
    <property type="match status" value="1"/>
</dbReference>
<protein>
    <submittedName>
        <fullName evidence="2">Antibiotic biosynthesis monooxygenase family protein</fullName>
    </submittedName>
</protein>
<accession>A0ABU9YTT7</accession>
<evidence type="ECO:0000313" key="3">
    <source>
        <dbReference type="Proteomes" id="UP001410394"/>
    </source>
</evidence>
<dbReference type="PROSITE" id="PS51725">
    <property type="entry name" value="ABM"/>
    <property type="match status" value="1"/>
</dbReference>
<gene>
    <name evidence="2" type="ORF">ABDB84_00985</name>
</gene>
<reference evidence="2 3" key="1">
    <citation type="journal article" date="2018" name="Int. J. Syst. Evol. Microbiol.">
        <title>Uliginosibacterium sediminicola sp. nov., isolated from freshwater sediment.</title>
        <authorList>
            <person name="Hwang W.M."/>
            <person name="Kim S.M."/>
            <person name="Kang K."/>
            <person name="Ahn T.Y."/>
        </authorList>
    </citation>
    <scope>NUCLEOTIDE SEQUENCE [LARGE SCALE GENOMIC DNA]</scope>
    <source>
        <strain evidence="2 3">M1-21</strain>
    </source>
</reference>
<sequence length="96" mass="10427">MNSPIAIVATITTQAEHAETVELALRKAVPQVREEPGCEQYVLHRDLADANRFVMVERWRDGAALVAHAQAPAFLALAKALDGIAELQISKLSPLV</sequence>
<organism evidence="2 3">
    <name type="scientific">Uliginosibacterium sediminicola</name>
    <dbReference type="NCBI Taxonomy" id="2024550"/>
    <lineage>
        <taxon>Bacteria</taxon>
        <taxon>Pseudomonadati</taxon>
        <taxon>Pseudomonadota</taxon>
        <taxon>Betaproteobacteria</taxon>
        <taxon>Rhodocyclales</taxon>
        <taxon>Zoogloeaceae</taxon>
        <taxon>Uliginosibacterium</taxon>
    </lineage>
</organism>
<keyword evidence="3" id="KW-1185">Reference proteome</keyword>